<organism evidence="2 3">
    <name type="scientific">Geoalkalibacter halelectricus</name>
    <dbReference type="NCBI Taxonomy" id="2847045"/>
    <lineage>
        <taxon>Bacteria</taxon>
        <taxon>Pseudomonadati</taxon>
        <taxon>Thermodesulfobacteriota</taxon>
        <taxon>Desulfuromonadia</taxon>
        <taxon>Desulfuromonadales</taxon>
        <taxon>Geoalkalibacteraceae</taxon>
        <taxon>Geoalkalibacter</taxon>
    </lineage>
</organism>
<feature type="domain" description="AsmA" evidence="1">
    <location>
        <begin position="1"/>
        <end position="178"/>
    </location>
</feature>
<protein>
    <submittedName>
        <fullName evidence="2">AsmA family protein</fullName>
    </submittedName>
</protein>
<feature type="domain" description="AsmA" evidence="1">
    <location>
        <begin position="199"/>
        <end position="319"/>
    </location>
</feature>
<evidence type="ECO:0000313" key="2">
    <source>
        <dbReference type="EMBL" id="UWZ78405.1"/>
    </source>
</evidence>
<dbReference type="RefSeq" id="WP_260746757.1">
    <property type="nucleotide sequence ID" value="NZ_CP092109.1"/>
</dbReference>
<dbReference type="InterPro" id="IPR007844">
    <property type="entry name" value="AsmA"/>
</dbReference>
<reference evidence="2" key="1">
    <citation type="journal article" date="2022" name="Environ. Microbiol.">
        <title>Geoalkalibacter halelectricus SAP #1 sp. nov. possessing extracellular electron transfer and mineral#reducing capabilities from a haloalkaline environment.</title>
        <authorList>
            <person name="Yadav S."/>
            <person name="Singh R."/>
            <person name="Sundharam S.S."/>
            <person name="Chaudhary S."/>
            <person name="Krishnamurthi S."/>
            <person name="Patil S.A."/>
        </authorList>
    </citation>
    <scope>NUCLEOTIDE SEQUENCE</scope>
    <source>
        <strain evidence="2">SAP-1</strain>
    </source>
</reference>
<dbReference type="Pfam" id="PF05170">
    <property type="entry name" value="AsmA"/>
    <property type="match status" value="2"/>
</dbReference>
<gene>
    <name evidence="2" type="ORF">L9S41_11995</name>
</gene>
<proteinExistence type="predicted"/>
<dbReference type="InterPro" id="IPR052894">
    <property type="entry name" value="AsmA-related"/>
</dbReference>
<evidence type="ECO:0000259" key="1">
    <source>
        <dbReference type="Pfam" id="PF05170"/>
    </source>
</evidence>
<sequence>MSKPLKFSLIFAAGVLALLVLLALVMRHFVSADAVRPRLEAVVSETLGLDLRVEGPMRFTIFSPLVLTLEDAHLDDEDAEIASVKKARVAVALGPLLQGKIRIKEVVLVQPQIAFERDQEGKFPFTDPRDAQEHQPALTLAKLTVSEGSLIFTDKKLGQTLEAVDCNLNLRDLHLPAVENSSDPRRYPSFTADLACAEFRHDDFGVADLSGALVADGATLDITEFTVQAFGSQGTGSLQGDFTGAVPRFQAEFSLPQFDVDRFFQTLASEQVAEGRMDFSATLSAQGDTRDALRRSLEGQISLRGTDLTLHGTDLDREFAQFEAVQSFNLVDLGALFFVGPFGMVVTKGYEFASIFYRTEGSTAIRTLVSEWEVEEGVTRAKDVAMATSQYRVALQGGVDLAHERFDDLTVALVDAEGCAIVEQKIVGTFDEPEMRKPHFLTTLARPALELLKRGLTLFPGVECEVFYDGSVAAPN</sequence>
<name>A0ABY5ZGW6_9BACT</name>
<accession>A0ABY5ZGW6</accession>
<dbReference type="Proteomes" id="UP001060414">
    <property type="component" value="Chromosome"/>
</dbReference>
<dbReference type="PANTHER" id="PTHR30441:SF8">
    <property type="entry name" value="DUF748 DOMAIN-CONTAINING PROTEIN"/>
    <property type="match status" value="1"/>
</dbReference>
<dbReference type="PANTHER" id="PTHR30441">
    <property type="entry name" value="DUF748 DOMAIN-CONTAINING PROTEIN"/>
    <property type="match status" value="1"/>
</dbReference>
<keyword evidence="3" id="KW-1185">Reference proteome</keyword>
<evidence type="ECO:0000313" key="3">
    <source>
        <dbReference type="Proteomes" id="UP001060414"/>
    </source>
</evidence>
<dbReference type="EMBL" id="CP092109">
    <property type="protein sequence ID" value="UWZ78405.1"/>
    <property type="molecule type" value="Genomic_DNA"/>
</dbReference>